<dbReference type="InterPro" id="IPR048666">
    <property type="entry name" value="RedAm-like_C"/>
</dbReference>
<comment type="similarity">
    <text evidence="1">Belongs to the HIBADH-related family.</text>
</comment>
<sequence>MHAGPPRPYPDPSAPSAPPAPVTVLGLGPMGRALASAFLAAGHPVTVWNRTPGRAGDLPDRGAAVAGSVADAVGAGRVVVACLRDYDAVRAVLEPVAPTRWEGRLLTNLTSGEPARARSMAHWATAHGIRYLDGAILTPTQVVGTAATAVLYSGAHEVHEAVRDTMAAVGGTGTYLGADPGRAAAYEVALLDLFTTSVYGVAHSFALASAEGIAPDDLAPFAIGISGLLSEMIPRFAGQLRTGDYPGERSTIASAATTIAHLIDAATAHGLEVGALTAAKGAADRAVAAGHGPDGLPRLATVLRTGKPAG</sequence>
<dbReference type="InterPro" id="IPR006115">
    <property type="entry name" value="6PGDH_NADP-bd"/>
</dbReference>
<dbReference type="Pfam" id="PF03446">
    <property type="entry name" value="NAD_binding_2"/>
    <property type="match status" value="1"/>
</dbReference>
<comment type="caution">
    <text evidence="6">The sequence shown here is derived from an EMBL/GenBank/DDBJ whole genome shotgun (WGS) entry which is preliminary data.</text>
</comment>
<feature type="region of interest" description="Disordered" evidence="3">
    <location>
        <begin position="1"/>
        <end position="20"/>
    </location>
</feature>
<dbReference type="PIRSF" id="PIRSF000103">
    <property type="entry name" value="HIBADH"/>
    <property type="match status" value="1"/>
</dbReference>
<evidence type="ECO:0000313" key="7">
    <source>
        <dbReference type="Proteomes" id="UP001257627"/>
    </source>
</evidence>
<feature type="domain" description="NADPH-dependent reductive aminase-like C-terminal" evidence="5">
    <location>
        <begin position="179"/>
        <end position="304"/>
    </location>
</feature>
<evidence type="ECO:0000259" key="5">
    <source>
        <dbReference type="Pfam" id="PF21761"/>
    </source>
</evidence>
<accession>A0ABU3URV6</accession>
<dbReference type="InterPro" id="IPR013328">
    <property type="entry name" value="6PGD_dom2"/>
</dbReference>
<dbReference type="SUPFAM" id="SSF51735">
    <property type="entry name" value="NAD(P)-binding Rossmann-fold domains"/>
    <property type="match status" value="1"/>
</dbReference>
<name>A0ABU3URV6_9ACTN</name>
<proteinExistence type="inferred from homology"/>
<evidence type="ECO:0000256" key="1">
    <source>
        <dbReference type="ARBA" id="ARBA00009080"/>
    </source>
</evidence>
<evidence type="ECO:0000256" key="3">
    <source>
        <dbReference type="SAM" id="MobiDB-lite"/>
    </source>
</evidence>
<evidence type="ECO:0000256" key="2">
    <source>
        <dbReference type="ARBA" id="ARBA00023002"/>
    </source>
</evidence>
<dbReference type="PANTHER" id="PTHR43580">
    <property type="entry name" value="OXIDOREDUCTASE GLYR1-RELATED"/>
    <property type="match status" value="1"/>
</dbReference>
<dbReference type="InterPro" id="IPR051265">
    <property type="entry name" value="HIBADH-related_NP60_sf"/>
</dbReference>
<dbReference type="EMBL" id="JARAKF010000001">
    <property type="protein sequence ID" value="MDU8996470.1"/>
    <property type="molecule type" value="Genomic_DNA"/>
</dbReference>
<dbReference type="PANTHER" id="PTHR43580:SF2">
    <property type="entry name" value="CYTOKINE-LIKE NUCLEAR FACTOR N-PAC"/>
    <property type="match status" value="1"/>
</dbReference>
<protein>
    <submittedName>
        <fullName evidence="6">NAD(P)-binding domain-containing protein</fullName>
    </submittedName>
</protein>
<organism evidence="6 7">
    <name type="scientific">Streptomyces mirabilis</name>
    <dbReference type="NCBI Taxonomy" id="68239"/>
    <lineage>
        <taxon>Bacteria</taxon>
        <taxon>Bacillati</taxon>
        <taxon>Actinomycetota</taxon>
        <taxon>Actinomycetes</taxon>
        <taxon>Kitasatosporales</taxon>
        <taxon>Streptomycetaceae</taxon>
        <taxon>Streptomyces</taxon>
    </lineage>
</organism>
<dbReference type="Pfam" id="PF21761">
    <property type="entry name" value="RedAm-like_C"/>
    <property type="match status" value="1"/>
</dbReference>
<dbReference type="RefSeq" id="WP_316737729.1">
    <property type="nucleotide sequence ID" value="NZ_JARAKF010000001.1"/>
</dbReference>
<dbReference type="InterPro" id="IPR036291">
    <property type="entry name" value="NAD(P)-bd_dom_sf"/>
</dbReference>
<dbReference type="Proteomes" id="UP001257627">
    <property type="component" value="Unassembled WGS sequence"/>
</dbReference>
<evidence type="ECO:0000313" key="6">
    <source>
        <dbReference type="EMBL" id="MDU8996470.1"/>
    </source>
</evidence>
<reference evidence="6 7" key="1">
    <citation type="submission" date="2023-02" db="EMBL/GenBank/DDBJ databases">
        <authorList>
            <person name="Maleckis M."/>
        </authorList>
    </citation>
    <scope>NUCLEOTIDE SEQUENCE [LARGE SCALE GENOMIC DNA]</scope>
    <source>
        <strain evidence="6 7">P8-A2</strain>
    </source>
</reference>
<keyword evidence="2" id="KW-0560">Oxidoreductase</keyword>
<evidence type="ECO:0000259" key="4">
    <source>
        <dbReference type="Pfam" id="PF03446"/>
    </source>
</evidence>
<gene>
    <name evidence="6" type="ORF">PU648_29810</name>
</gene>
<dbReference type="InterPro" id="IPR015815">
    <property type="entry name" value="HIBADH-related"/>
</dbReference>
<keyword evidence="7" id="KW-1185">Reference proteome</keyword>
<feature type="domain" description="6-phosphogluconate dehydrogenase NADP-binding" evidence="4">
    <location>
        <begin position="22"/>
        <end position="177"/>
    </location>
</feature>
<dbReference type="Gene3D" id="1.10.1040.10">
    <property type="entry name" value="N-(1-d-carboxylethyl)-l-norvaline Dehydrogenase, domain 2"/>
    <property type="match status" value="1"/>
</dbReference>
<dbReference type="Gene3D" id="3.40.50.720">
    <property type="entry name" value="NAD(P)-binding Rossmann-like Domain"/>
    <property type="match status" value="1"/>
</dbReference>